<evidence type="ECO:0000313" key="1">
    <source>
        <dbReference type="EMBL" id="EEF22344.1"/>
    </source>
</evidence>
<name>B9TP70_RICCO</name>
<protein>
    <submittedName>
        <fullName evidence="1">Uncharacterized protein</fullName>
    </submittedName>
</protein>
<dbReference type="EMBL" id="EQ994871">
    <property type="protein sequence ID" value="EEF22344.1"/>
    <property type="molecule type" value="Genomic_DNA"/>
</dbReference>
<dbReference type="Proteomes" id="UP000008311">
    <property type="component" value="Unassembled WGS sequence"/>
</dbReference>
<accession>B9TP70</accession>
<dbReference type="AlphaFoldDB" id="B9TP70"/>
<evidence type="ECO:0000313" key="2">
    <source>
        <dbReference type="Proteomes" id="UP000008311"/>
    </source>
</evidence>
<dbReference type="InParanoid" id="B9TP70"/>
<sequence length="122" mass="13473">AEAFDRYVTTRECRRDVFDQHILELHFEIFDRLAVAVGAHHLKFGFRNGLAAGAGLGQERRRQIDQLVDADLAELGTFRRVAAAGRRGCALGLVDGPVDRCAFDPADVLRTGRLALDAVQLQ</sequence>
<keyword evidence="2" id="KW-1185">Reference proteome</keyword>
<feature type="non-terminal residue" evidence="1">
    <location>
        <position position="122"/>
    </location>
</feature>
<organism evidence="1 2">
    <name type="scientific">Ricinus communis</name>
    <name type="common">Castor bean</name>
    <dbReference type="NCBI Taxonomy" id="3988"/>
    <lineage>
        <taxon>Eukaryota</taxon>
        <taxon>Viridiplantae</taxon>
        <taxon>Streptophyta</taxon>
        <taxon>Embryophyta</taxon>
        <taxon>Tracheophyta</taxon>
        <taxon>Spermatophyta</taxon>
        <taxon>Magnoliopsida</taxon>
        <taxon>eudicotyledons</taxon>
        <taxon>Gunneridae</taxon>
        <taxon>Pentapetalae</taxon>
        <taxon>rosids</taxon>
        <taxon>fabids</taxon>
        <taxon>Malpighiales</taxon>
        <taxon>Euphorbiaceae</taxon>
        <taxon>Acalyphoideae</taxon>
        <taxon>Acalypheae</taxon>
        <taxon>Ricinus</taxon>
    </lineage>
</organism>
<gene>
    <name evidence="1" type="ORF">RCOM_2092060</name>
</gene>
<reference evidence="2" key="1">
    <citation type="journal article" date="2010" name="Nat. Biotechnol.">
        <title>Draft genome sequence of the oilseed species Ricinus communis.</title>
        <authorList>
            <person name="Chan A.P."/>
            <person name="Crabtree J."/>
            <person name="Zhao Q."/>
            <person name="Lorenzi H."/>
            <person name="Orvis J."/>
            <person name="Puiu D."/>
            <person name="Melake-Berhan A."/>
            <person name="Jones K.M."/>
            <person name="Redman J."/>
            <person name="Chen G."/>
            <person name="Cahoon E.B."/>
            <person name="Gedil M."/>
            <person name="Stanke M."/>
            <person name="Haas B.J."/>
            <person name="Wortman J.R."/>
            <person name="Fraser-Liggett C.M."/>
            <person name="Ravel J."/>
            <person name="Rabinowicz P.D."/>
        </authorList>
    </citation>
    <scope>NUCLEOTIDE SEQUENCE [LARGE SCALE GENOMIC DNA]</scope>
    <source>
        <strain evidence="2">cv. Hale</strain>
    </source>
</reference>
<feature type="non-terminal residue" evidence="1">
    <location>
        <position position="1"/>
    </location>
</feature>
<proteinExistence type="predicted"/>